<name>A0ABW2UW91_9BACI</name>
<reference evidence="3" key="1">
    <citation type="journal article" date="2019" name="Int. J. Syst. Evol. Microbiol.">
        <title>The Global Catalogue of Microorganisms (GCM) 10K type strain sequencing project: providing services to taxonomists for standard genome sequencing and annotation.</title>
        <authorList>
            <consortium name="The Broad Institute Genomics Platform"/>
            <consortium name="The Broad Institute Genome Sequencing Center for Infectious Disease"/>
            <person name="Wu L."/>
            <person name="Ma J."/>
        </authorList>
    </citation>
    <scope>NUCLEOTIDE SEQUENCE [LARGE SCALE GENOMIC DNA]</scope>
    <source>
        <strain evidence="3">JCM 30234</strain>
    </source>
</reference>
<gene>
    <name evidence="2" type="ORF">ACFQU8_13455</name>
</gene>
<comment type="caution">
    <text evidence="2">The sequence shown here is derived from an EMBL/GenBank/DDBJ whole genome shotgun (WGS) entry which is preliminary data.</text>
</comment>
<accession>A0ABW2UW91</accession>
<organism evidence="2 3">
    <name type="scientific">Lentibacillus kimchii</name>
    <dbReference type="NCBI Taxonomy" id="1542911"/>
    <lineage>
        <taxon>Bacteria</taxon>
        <taxon>Bacillati</taxon>
        <taxon>Bacillota</taxon>
        <taxon>Bacilli</taxon>
        <taxon>Bacillales</taxon>
        <taxon>Bacillaceae</taxon>
        <taxon>Lentibacillus</taxon>
    </lineage>
</organism>
<dbReference type="InterPro" id="IPR029491">
    <property type="entry name" value="Helicase_HTH"/>
</dbReference>
<dbReference type="Pfam" id="PF14493">
    <property type="entry name" value="HTH_40"/>
    <property type="match status" value="1"/>
</dbReference>
<dbReference type="PIRSF" id="PIRSF021350">
    <property type="entry name" value="UCP021350"/>
    <property type="match status" value="1"/>
</dbReference>
<dbReference type="Proteomes" id="UP001596620">
    <property type="component" value="Unassembled WGS sequence"/>
</dbReference>
<dbReference type="RefSeq" id="WP_382361295.1">
    <property type="nucleotide sequence ID" value="NZ_JBHTGR010000057.1"/>
</dbReference>
<protein>
    <submittedName>
        <fullName evidence="2">Helix-turn-helix domain-containing protein</fullName>
    </submittedName>
</protein>
<evidence type="ECO:0000259" key="1">
    <source>
        <dbReference type="Pfam" id="PF14493"/>
    </source>
</evidence>
<proteinExistence type="predicted"/>
<dbReference type="InterPro" id="IPR008308">
    <property type="entry name" value="YpbB-like"/>
</dbReference>
<keyword evidence="3" id="KW-1185">Reference proteome</keyword>
<dbReference type="EMBL" id="JBHTGR010000057">
    <property type="protein sequence ID" value="MFC7748192.1"/>
    <property type="molecule type" value="Genomic_DNA"/>
</dbReference>
<dbReference type="Gene3D" id="1.10.10.1390">
    <property type="entry name" value="ATP-dependent DNA helicase RecQ"/>
    <property type="match status" value="1"/>
</dbReference>
<evidence type="ECO:0000313" key="2">
    <source>
        <dbReference type="EMBL" id="MFC7748192.1"/>
    </source>
</evidence>
<sequence>MLFKAVVLTCFETFLDGRSVSAVYHLLTGKKSIQTVQDAHIYQLNHFYGIYPALRKETFDNQLRKMVQEGFLILRPDNTALPAKKSKEQIDSVTDSVMQSFRGQAYHRQTLVFWERLLLIIQTMTNSRMNYFHFIPIIDKRDVTDWVKKQYKQWKAQESIFLQKLYGELFHMLQFLSKRDAGIFVDSLTGYGHYGLSRFQLADRYQLEQIDVPLVRTGILHYLMTLIEQNPRAYPLLGQLFFDLPQTTTLTNSASKTKALLDKQYTTQQIASVRHLKLNTIYDHMVEIALYDDTFPLDDYVSPEEHAEIRTAIEGSASFKLKAIKEQVRETISYFQIRLVMAADSLS</sequence>
<evidence type="ECO:0000313" key="3">
    <source>
        <dbReference type="Proteomes" id="UP001596620"/>
    </source>
</evidence>
<feature type="domain" description="Helicase Helix-turn-helix" evidence="1">
    <location>
        <begin position="253"/>
        <end position="341"/>
    </location>
</feature>